<evidence type="ECO:0000259" key="9">
    <source>
        <dbReference type="PROSITE" id="PS50056"/>
    </source>
</evidence>
<dbReference type="PROSITE" id="PS00383">
    <property type="entry name" value="TYR_PHOSPHATASE_1"/>
    <property type="match status" value="1"/>
</dbReference>
<dbReference type="InterPro" id="IPR000242">
    <property type="entry name" value="PTP_cat"/>
</dbReference>
<evidence type="ECO:0000256" key="5">
    <source>
        <dbReference type="ARBA" id="ARBA00051722"/>
    </source>
</evidence>
<dbReference type="PANTHER" id="PTHR19134:SF562">
    <property type="entry name" value="PROTEIN-TYROSINE-PHOSPHATASE"/>
    <property type="match status" value="1"/>
</dbReference>
<evidence type="ECO:0000313" key="10">
    <source>
        <dbReference type="EMBL" id="PVD24385.1"/>
    </source>
</evidence>
<dbReference type="PROSITE" id="PS50056">
    <property type="entry name" value="TYR_PHOSPHATASE_2"/>
    <property type="match status" value="1"/>
</dbReference>
<feature type="domain" description="Tyrosine specific protein phosphatases" evidence="9">
    <location>
        <begin position="575"/>
        <end position="647"/>
    </location>
</feature>
<keyword evidence="11" id="KW-1185">Reference proteome</keyword>
<feature type="domain" description="Tyrosine-protein phosphatase" evidence="8">
    <location>
        <begin position="686"/>
        <end position="898"/>
    </location>
</feature>
<dbReference type="AlphaFoldDB" id="A0A2T7NT87"/>
<dbReference type="InterPro" id="IPR000387">
    <property type="entry name" value="Tyr_Pase_dom"/>
</dbReference>
<feature type="domain" description="Tyrosine-protein phosphatase" evidence="8">
    <location>
        <begin position="399"/>
        <end position="656"/>
    </location>
</feature>
<name>A0A2T7NT87_POMCA</name>
<keyword evidence="7" id="KW-1133">Transmembrane helix</keyword>
<comment type="catalytic activity">
    <reaction evidence="5">
        <text>O-phospho-L-tyrosyl-[protein] + H2O = L-tyrosyl-[protein] + phosphate</text>
        <dbReference type="Rhea" id="RHEA:10684"/>
        <dbReference type="Rhea" id="RHEA-COMP:10136"/>
        <dbReference type="Rhea" id="RHEA-COMP:20101"/>
        <dbReference type="ChEBI" id="CHEBI:15377"/>
        <dbReference type="ChEBI" id="CHEBI:43474"/>
        <dbReference type="ChEBI" id="CHEBI:46858"/>
        <dbReference type="ChEBI" id="CHEBI:61978"/>
        <dbReference type="EC" id="3.1.3.48"/>
    </reaction>
</comment>
<evidence type="ECO:0000313" key="11">
    <source>
        <dbReference type="Proteomes" id="UP000245119"/>
    </source>
</evidence>
<dbReference type="Gene3D" id="2.60.120.260">
    <property type="entry name" value="Galactose-binding domain-like"/>
    <property type="match status" value="1"/>
</dbReference>
<organism evidence="10 11">
    <name type="scientific">Pomacea canaliculata</name>
    <name type="common">Golden apple snail</name>
    <dbReference type="NCBI Taxonomy" id="400727"/>
    <lineage>
        <taxon>Eukaryota</taxon>
        <taxon>Metazoa</taxon>
        <taxon>Spiralia</taxon>
        <taxon>Lophotrochozoa</taxon>
        <taxon>Mollusca</taxon>
        <taxon>Gastropoda</taxon>
        <taxon>Caenogastropoda</taxon>
        <taxon>Architaenioglossa</taxon>
        <taxon>Ampullarioidea</taxon>
        <taxon>Ampullariidae</taxon>
        <taxon>Pomacea</taxon>
    </lineage>
</organism>
<dbReference type="Gene3D" id="2.170.300.10">
    <property type="entry name" value="Tie2 ligand-binding domain superfamily"/>
    <property type="match status" value="1"/>
</dbReference>
<dbReference type="GO" id="GO:0004725">
    <property type="term" value="F:protein tyrosine phosphatase activity"/>
    <property type="evidence" value="ECO:0007669"/>
    <property type="project" value="UniProtKB-EC"/>
</dbReference>
<evidence type="ECO:0000256" key="6">
    <source>
        <dbReference type="SAM" id="MobiDB-lite"/>
    </source>
</evidence>
<dbReference type="PRINTS" id="PR00700">
    <property type="entry name" value="PRTYPHPHTASE"/>
</dbReference>
<sequence length="917" mass="102071">MSSVYTGGSGHSGPACLAVNGNRSHVFVPLEGDKTSNCIHTSEKDTRKPFWEVDLNGTFTISDITIYFREKSIKALSNAIIEVNKSKCYTFKRDYPNLVTNISCTRPLRGQTVRVSKSEGMMIFCELEVWGCEDGYYGDLCDKTCENCKNMKCEQTSGRCVEGCQSGWREEACDQACDSGTFGPDCKGQCGACKSKPCDRFSGRCDGGCAAGYTSPYCNTTCTNSTYGENCAQTCGHCAGSEQCNVTSGHCRECQEGHDLPFCKSEGGGNSLVVAGVSVVVVLLLLIIFIIIFVVIRKKRRWANHSDLIKGLERDEKINKGQGDNFYINMKNLNQETCSKSSQNGLVTEDELDIEEAPGADESDVYTNDESIYATFQKSSPKLDSLQLHLVDIVASGQLPLKFKELPKGLTAGHEAAKLKINSKKNRYASILPYDDNRVVLQDGLTEGEATDYINASYISGFEHSKRYIASQGPRDTTVGDFWRMVWQEKITQIVMLTNTIERGQMKCLEYWPAQDKTVTHGPVTVTGVNVQRRANFLVRTFALRTHHSKVPREVEQYHYLAWPDHGVPTTSSLLNFWRFAKSRAPRQSPPPVLVHCAAGVGRTGTYIGLDIAFDQASATGSVDVFDVVMRMRQERCIMVQAADQFVFLHKAVLEAYTGRNTTIPSEGFEAVFRKEISAHKQDQKIDKEFETVRQMNSLTPKPTQTTAERPENISKIRNSSALPGDKHLVLLKPDVSGQSQFINAVFMSTYREHQGSIVTQLPLPDTLAEFWTLVEEQDVRTIVSLGSQKDSDKVKDFCQFWPLTEKRELKAGAFVIKTTSTSQLGRHLTAYKLTGQSKAGNVCLLRYEGWEDEVPADMSDLLALVDHLDAERLKEKETRPVIIQCTFSTVLLRAVQRRISDLSVTPTPVKFSLTAT</sequence>
<keyword evidence="3" id="KW-0378">Hydrolase</keyword>
<accession>A0A2T7NT87</accession>
<keyword evidence="7" id="KW-0812">Transmembrane</keyword>
<comment type="similarity">
    <text evidence="1">Belongs to the protein-tyrosine phosphatase family.</text>
</comment>
<keyword evidence="4" id="KW-0904">Protein phosphatase</keyword>
<proteinExistence type="inferred from homology"/>
<dbReference type="EC" id="3.1.3.48" evidence="2"/>
<dbReference type="PROSITE" id="PS50055">
    <property type="entry name" value="TYR_PHOSPHATASE_PTP"/>
    <property type="match status" value="2"/>
</dbReference>
<dbReference type="SMART" id="SM00194">
    <property type="entry name" value="PTPc"/>
    <property type="match status" value="2"/>
</dbReference>
<evidence type="ECO:0000256" key="7">
    <source>
        <dbReference type="SAM" id="Phobius"/>
    </source>
</evidence>
<dbReference type="InterPro" id="IPR029021">
    <property type="entry name" value="Prot-tyrosine_phosphatase-like"/>
</dbReference>
<dbReference type="InterPro" id="IPR003595">
    <property type="entry name" value="Tyr_Pase_cat"/>
</dbReference>
<dbReference type="InterPro" id="IPR016130">
    <property type="entry name" value="Tyr_Pase_AS"/>
</dbReference>
<dbReference type="FunFam" id="3.90.190.10:FF:000102">
    <property type="entry name" value="Receptor-type tyrosine-protein phosphatase"/>
    <property type="match status" value="1"/>
</dbReference>
<dbReference type="Proteomes" id="UP000245119">
    <property type="component" value="Linkage Group LG9"/>
</dbReference>
<dbReference type="CDD" id="cd00047">
    <property type="entry name" value="PTPc"/>
    <property type="match status" value="1"/>
</dbReference>
<evidence type="ECO:0000256" key="4">
    <source>
        <dbReference type="ARBA" id="ARBA00022912"/>
    </source>
</evidence>
<dbReference type="STRING" id="400727.A0A2T7NT87"/>
<dbReference type="PANTHER" id="PTHR19134">
    <property type="entry name" value="RECEPTOR-TYPE TYROSINE-PROTEIN PHOSPHATASE"/>
    <property type="match status" value="1"/>
</dbReference>
<dbReference type="SUPFAM" id="SSF52799">
    <property type="entry name" value="(Phosphotyrosine protein) phosphatases II"/>
    <property type="match status" value="2"/>
</dbReference>
<dbReference type="InterPro" id="IPR050348">
    <property type="entry name" value="Protein-Tyr_Phosphatase"/>
</dbReference>
<gene>
    <name evidence="10" type="ORF">C0Q70_14867</name>
</gene>
<comment type="caution">
    <text evidence="10">The sequence shown here is derived from an EMBL/GenBank/DDBJ whole genome shotgun (WGS) entry which is preliminary data.</text>
</comment>
<dbReference type="SUPFAM" id="SSF49785">
    <property type="entry name" value="Galactose-binding domain-like"/>
    <property type="match status" value="1"/>
</dbReference>
<evidence type="ECO:0000256" key="3">
    <source>
        <dbReference type="ARBA" id="ARBA00022801"/>
    </source>
</evidence>
<feature type="region of interest" description="Disordered" evidence="6">
    <location>
        <begin position="700"/>
        <end position="720"/>
    </location>
</feature>
<dbReference type="EMBL" id="PZQS01000009">
    <property type="protein sequence ID" value="PVD24385.1"/>
    <property type="molecule type" value="Genomic_DNA"/>
</dbReference>
<keyword evidence="7" id="KW-0472">Membrane</keyword>
<dbReference type="OrthoDB" id="5981934at2759"/>
<dbReference type="Pfam" id="PF00102">
    <property type="entry name" value="Y_phosphatase"/>
    <property type="match status" value="2"/>
</dbReference>
<dbReference type="InterPro" id="IPR008979">
    <property type="entry name" value="Galactose-bd-like_sf"/>
</dbReference>
<dbReference type="Pfam" id="PF22633">
    <property type="entry name" value="F5_F8_type_C_2"/>
    <property type="match status" value="1"/>
</dbReference>
<feature type="transmembrane region" description="Helical" evidence="7">
    <location>
        <begin position="272"/>
        <end position="296"/>
    </location>
</feature>
<dbReference type="SMART" id="SM00404">
    <property type="entry name" value="PTPc_motif"/>
    <property type="match status" value="1"/>
</dbReference>
<reference evidence="10 11" key="1">
    <citation type="submission" date="2018-04" db="EMBL/GenBank/DDBJ databases">
        <title>The genome of golden apple snail Pomacea canaliculata provides insight into stress tolerance and invasive adaptation.</title>
        <authorList>
            <person name="Liu C."/>
            <person name="Liu B."/>
            <person name="Ren Y."/>
            <person name="Zhang Y."/>
            <person name="Wang H."/>
            <person name="Li S."/>
            <person name="Jiang F."/>
            <person name="Yin L."/>
            <person name="Zhang G."/>
            <person name="Qian W."/>
            <person name="Fan W."/>
        </authorList>
    </citation>
    <scope>NUCLEOTIDE SEQUENCE [LARGE SCALE GENOMIC DNA]</scope>
    <source>
        <strain evidence="10">SZHN2017</strain>
        <tissue evidence="10">Muscle</tissue>
    </source>
</reference>
<evidence type="ECO:0000256" key="2">
    <source>
        <dbReference type="ARBA" id="ARBA00013064"/>
    </source>
</evidence>
<protein>
    <recommendedName>
        <fullName evidence="2">protein-tyrosine-phosphatase</fullName>
        <ecNumber evidence="2">3.1.3.48</ecNumber>
    </recommendedName>
</protein>
<dbReference type="Gene3D" id="3.90.190.10">
    <property type="entry name" value="Protein tyrosine phosphatase superfamily"/>
    <property type="match status" value="2"/>
</dbReference>
<evidence type="ECO:0000256" key="1">
    <source>
        <dbReference type="ARBA" id="ARBA00009580"/>
    </source>
</evidence>
<evidence type="ECO:0000259" key="8">
    <source>
        <dbReference type="PROSITE" id="PS50055"/>
    </source>
</evidence>